<dbReference type="RefSeq" id="XP_008084880.1">
    <property type="nucleotide sequence ID" value="XM_008086689.1"/>
</dbReference>
<organism evidence="2 3">
    <name type="scientific">Glarea lozoyensis (strain ATCC 20868 / MF5171)</name>
    <dbReference type="NCBI Taxonomy" id="1116229"/>
    <lineage>
        <taxon>Eukaryota</taxon>
        <taxon>Fungi</taxon>
        <taxon>Dikarya</taxon>
        <taxon>Ascomycota</taxon>
        <taxon>Pezizomycotina</taxon>
        <taxon>Leotiomycetes</taxon>
        <taxon>Helotiales</taxon>
        <taxon>Helotiaceae</taxon>
        <taxon>Glarea</taxon>
    </lineage>
</organism>
<keyword evidence="3" id="KW-1185">Reference proteome</keyword>
<sequence>MLSRQEDDEQKRQQQELEEGGKELLQQLAEFDRWRQACKEEEENERNRESQKVVKESKRSMRLGEKVKGVGVGPDIGGRKSSTKKSSGKRVGFEPYLEGESPNMKTKTDRKADVGSSKSSEKSALKRKRE</sequence>
<gene>
    <name evidence="2" type="ORF">GLAREA_04312</name>
</gene>
<feature type="compositionally biased region" description="Basic and acidic residues" evidence="1">
    <location>
        <begin position="40"/>
        <end position="68"/>
    </location>
</feature>
<reference evidence="2 3" key="1">
    <citation type="journal article" date="2013" name="BMC Genomics">
        <title>Genomics-driven discovery of the pneumocandin biosynthetic gene cluster in the fungus Glarea lozoyensis.</title>
        <authorList>
            <person name="Chen L."/>
            <person name="Yue Q."/>
            <person name="Zhang X."/>
            <person name="Xiang M."/>
            <person name="Wang C."/>
            <person name="Li S."/>
            <person name="Che Y."/>
            <person name="Ortiz-Lopez F.J."/>
            <person name="Bills G.F."/>
            <person name="Liu X."/>
            <person name="An Z."/>
        </authorList>
    </citation>
    <scope>NUCLEOTIDE SEQUENCE [LARGE SCALE GENOMIC DNA]</scope>
    <source>
        <strain evidence="3">ATCC 20868 / MF5171</strain>
    </source>
</reference>
<accession>S3D612</accession>
<dbReference type="Proteomes" id="UP000016922">
    <property type="component" value="Unassembled WGS sequence"/>
</dbReference>
<proteinExistence type="predicted"/>
<dbReference type="HOGENOM" id="CLU_1938371_0_0_1"/>
<feature type="region of interest" description="Disordered" evidence="1">
    <location>
        <begin position="1"/>
        <end position="23"/>
    </location>
</feature>
<dbReference type="EMBL" id="KE145369">
    <property type="protein sequence ID" value="EPE27521.1"/>
    <property type="molecule type" value="Genomic_DNA"/>
</dbReference>
<evidence type="ECO:0000313" key="3">
    <source>
        <dbReference type="Proteomes" id="UP000016922"/>
    </source>
</evidence>
<dbReference type="AlphaFoldDB" id="S3D612"/>
<dbReference type="GeneID" id="19463367"/>
<protein>
    <submittedName>
        <fullName evidence="2">Uncharacterized protein</fullName>
    </submittedName>
</protein>
<feature type="compositionally biased region" description="Basic and acidic residues" evidence="1">
    <location>
        <begin position="9"/>
        <end position="22"/>
    </location>
</feature>
<name>S3D612_GLAL2</name>
<feature type="compositionally biased region" description="Basic and acidic residues" evidence="1">
    <location>
        <begin position="106"/>
        <end position="124"/>
    </location>
</feature>
<evidence type="ECO:0000313" key="2">
    <source>
        <dbReference type="EMBL" id="EPE27521.1"/>
    </source>
</evidence>
<dbReference type="KEGG" id="glz:GLAREA_04312"/>
<evidence type="ECO:0000256" key="1">
    <source>
        <dbReference type="SAM" id="MobiDB-lite"/>
    </source>
</evidence>
<feature type="region of interest" description="Disordered" evidence="1">
    <location>
        <begin position="40"/>
        <end position="130"/>
    </location>
</feature>